<feature type="transmembrane region" description="Helical" evidence="1">
    <location>
        <begin position="12"/>
        <end position="33"/>
    </location>
</feature>
<dbReference type="PANTHER" id="PTHR10165:SF35">
    <property type="entry name" value="RE23632P"/>
    <property type="match status" value="1"/>
</dbReference>
<dbReference type="GO" id="GO:0016020">
    <property type="term" value="C:membrane"/>
    <property type="evidence" value="ECO:0007669"/>
    <property type="project" value="TreeGrafter"/>
</dbReference>
<dbReference type="GO" id="GO:0046839">
    <property type="term" value="P:phospholipid dephosphorylation"/>
    <property type="evidence" value="ECO:0007669"/>
    <property type="project" value="TreeGrafter"/>
</dbReference>
<accession>A0AAW0XXS3</accession>
<organism evidence="2 3">
    <name type="scientific">Cherax quadricarinatus</name>
    <name type="common">Australian red claw crayfish</name>
    <dbReference type="NCBI Taxonomy" id="27406"/>
    <lineage>
        <taxon>Eukaryota</taxon>
        <taxon>Metazoa</taxon>
        <taxon>Ecdysozoa</taxon>
        <taxon>Arthropoda</taxon>
        <taxon>Crustacea</taxon>
        <taxon>Multicrustacea</taxon>
        <taxon>Malacostraca</taxon>
        <taxon>Eumalacostraca</taxon>
        <taxon>Eucarida</taxon>
        <taxon>Decapoda</taxon>
        <taxon>Pleocyemata</taxon>
        <taxon>Astacidea</taxon>
        <taxon>Parastacoidea</taxon>
        <taxon>Parastacidae</taxon>
        <taxon>Cherax</taxon>
    </lineage>
</organism>
<dbReference type="InterPro" id="IPR043216">
    <property type="entry name" value="PAP-like"/>
</dbReference>
<dbReference type="AlphaFoldDB" id="A0AAW0XXS3"/>
<dbReference type="GO" id="GO:0006644">
    <property type="term" value="P:phospholipid metabolic process"/>
    <property type="evidence" value="ECO:0007669"/>
    <property type="project" value="InterPro"/>
</dbReference>
<reference evidence="2 3" key="1">
    <citation type="journal article" date="2024" name="BMC Genomics">
        <title>Genome assembly of redclaw crayfish (Cherax quadricarinatus) provides insights into its immune adaptation and hypoxia tolerance.</title>
        <authorList>
            <person name="Liu Z."/>
            <person name="Zheng J."/>
            <person name="Li H."/>
            <person name="Fang K."/>
            <person name="Wang S."/>
            <person name="He J."/>
            <person name="Zhou D."/>
            <person name="Weng S."/>
            <person name="Chi M."/>
            <person name="Gu Z."/>
            <person name="He J."/>
            <person name="Li F."/>
            <person name="Wang M."/>
        </authorList>
    </citation>
    <scope>NUCLEOTIDE SEQUENCE [LARGE SCALE GENOMIC DNA]</scope>
    <source>
        <strain evidence="2">ZL_2023a</strain>
    </source>
</reference>
<keyword evidence="1" id="KW-0812">Transmembrane</keyword>
<comment type="caution">
    <text evidence="2">The sequence shown here is derived from an EMBL/GenBank/DDBJ whole genome shotgun (WGS) entry which is preliminary data.</text>
</comment>
<name>A0AAW0XXS3_CHEQU</name>
<evidence type="ECO:0000313" key="2">
    <source>
        <dbReference type="EMBL" id="KAK8744723.1"/>
    </source>
</evidence>
<dbReference type="PANTHER" id="PTHR10165">
    <property type="entry name" value="LIPID PHOSPHATE PHOSPHATASE"/>
    <property type="match status" value="1"/>
</dbReference>
<gene>
    <name evidence="2" type="ORF">OTU49_000583</name>
</gene>
<dbReference type="Proteomes" id="UP001445076">
    <property type="component" value="Unassembled WGS sequence"/>
</dbReference>
<keyword evidence="1" id="KW-0472">Membrane</keyword>
<evidence type="ECO:0000313" key="3">
    <source>
        <dbReference type="Proteomes" id="UP001445076"/>
    </source>
</evidence>
<protein>
    <submittedName>
        <fullName evidence="2">Uncharacterized protein</fullName>
    </submittedName>
</protein>
<feature type="transmembrane region" description="Helical" evidence="1">
    <location>
        <begin position="45"/>
        <end position="63"/>
    </location>
</feature>
<keyword evidence="3" id="KW-1185">Reference proteome</keyword>
<dbReference type="GO" id="GO:0008195">
    <property type="term" value="F:phosphatidate phosphatase activity"/>
    <property type="evidence" value="ECO:0007669"/>
    <property type="project" value="TreeGrafter"/>
</dbReference>
<sequence>MVVQEPSYCFLCSNYCLVVSFCSLGFLSLWIFGKLSVFSRKRGQGWRLVVGMAPLILAMMVALSRTSDYHHHWQVLPSSDFTILPSSLPYGIYCPSTKACQRYLRWRGAKLS</sequence>
<proteinExistence type="predicted"/>
<keyword evidence="1" id="KW-1133">Transmembrane helix</keyword>
<evidence type="ECO:0000256" key="1">
    <source>
        <dbReference type="SAM" id="Phobius"/>
    </source>
</evidence>
<dbReference type="EMBL" id="JARKIK010000021">
    <property type="protein sequence ID" value="KAK8744723.1"/>
    <property type="molecule type" value="Genomic_DNA"/>
</dbReference>